<dbReference type="Proteomes" id="UP001139353">
    <property type="component" value="Unassembled WGS sequence"/>
</dbReference>
<dbReference type="AlphaFoldDB" id="A0A9X2C0B2"/>
<accession>A0A9X2C0B2</accession>
<dbReference type="EMBL" id="JAJLJH010000004">
    <property type="protein sequence ID" value="MCK9687167.1"/>
    <property type="molecule type" value="Genomic_DNA"/>
</dbReference>
<evidence type="ECO:0000256" key="1">
    <source>
        <dbReference type="SAM" id="SignalP"/>
    </source>
</evidence>
<protein>
    <recommendedName>
        <fullName evidence="4">Serine protease</fullName>
    </recommendedName>
</protein>
<evidence type="ECO:0000313" key="2">
    <source>
        <dbReference type="EMBL" id="MCK9687167.1"/>
    </source>
</evidence>
<dbReference type="InterPro" id="IPR006311">
    <property type="entry name" value="TAT_signal"/>
</dbReference>
<evidence type="ECO:0000313" key="3">
    <source>
        <dbReference type="Proteomes" id="UP001139353"/>
    </source>
</evidence>
<gene>
    <name evidence="2" type="ORF">LPC04_15765</name>
</gene>
<keyword evidence="1" id="KW-0732">Signal</keyword>
<name>A0A9X2C0B2_9BURK</name>
<dbReference type="RefSeq" id="WP_275683212.1">
    <property type="nucleotide sequence ID" value="NZ_JAJLJH010000004.1"/>
</dbReference>
<sequence>MSPCNRTTGLRRSAALAALCLLAGVAAAAPAASAASAEPAGTDAIFRPVFTTPQGALEAGTVFVARLDRCKEPVLLTAKHLFGPGGGLAEAMAPDDIRHGVSRVELTGFGRGAKHMLFELGSLTPDGSQACCQGQAMHDVGDVAAFTAPERLGSVALQLATAPVVPGQHVTLLAEVLAPANAGLRHGAVVLGMHDGFLMYKFDDPTLNLRATSGAPVVDDAGRVVAINLSSGHTLRSDPAAMVGGGNPVAAWGDAVGALCRSH</sequence>
<evidence type="ECO:0008006" key="4">
    <source>
        <dbReference type="Google" id="ProtNLM"/>
    </source>
</evidence>
<feature type="chain" id="PRO_5040858426" description="Serine protease" evidence="1">
    <location>
        <begin position="29"/>
        <end position="263"/>
    </location>
</feature>
<reference evidence="2" key="1">
    <citation type="submission" date="2021-11" db="EMBL/GenBank/DDBJ databases">
        <title>BS-T2-15 a new species belonging to the Comamonadaceae family isolated from the soil of a French oak forest.</title>
        <authorList>
            <person name="Mieszkin S."/>
            <person name="Alain K."/>
        </authorList>
    </citation>
    <scope>NUCLEOTIDE SEQUENCE</scope>
    <source>
        <strain evidence="2">BS-T2-15</strain>
    </source>
</reference>
<dbReference type="PROSITE" id="PS51318">
    <property type="entry name" value="TAT"/>
    <property type="match status" value="1"/>
</dbReference>
<feature type="signal peptide" evidence="1">
    <location>
        <begin position="1"/>
        <end position="28"/>
    </location>
</feature>
<comment type="caution">
    <text evidence="2">The sequence shown here is derived from an EMBL/GenBank/DDBJ whole genome shotgun (WGS) entry which is preliminary data.</text>
</comment>
<organism evidence="2 3">
    <name type="scientific">Scleromatobacter humisilvae</name>
    <dbReference type="NCBI Taxonomy" id="2897159"/>
    <lineage>
        <taxon>Bacteria</taxon>
        <taxon>Pseudomonadati</taxon>
        <taxon>Pseudomonadota</taxon>
        <taxon>Betaproteobacteria</taxon>
        <taxon>Burkholderiales</taxon>
        <taxon>Sphaerotilaceae</taxon>
        <taxon>Scleromatobacter</taxon>
    </lineage>
</organism>
<keyword evidence="3" id="KW-1185">Reference proteome</keyword>
<proteinExistence type="predicted"/>